<dbReference type="AlphaFoldDB" id="A0A5C3NK20"/>
<evidence type="ECO:0000313" key="2">
    <source>
        <dbReference type="Proteomes" id="UP000308197"/>
    </source>
</evidence>
<accession>A0A5C3NK20</accession>
<dbReference type="InParanoid" id="A0A5C3NK20"/>
<name>A0A5C3NK20_9APHY</name>
<protein>
    <submittedName>
        <fullName evidence="1">Uncharacterized protein</fullName>
    </submittedName>
</protein>
<gene>
    <name evidence="1" type="ORF">K466DRAFT_593036</name>
</gene>
<evidence type="ECO:0000313" key="1">
    <source>
        <dbReference type="EMBL" id="TFK77554.1"/>
    </source>
</evidence>
<feature type="non-terminal residue" evidence="1">
    <location>
        <position position="51"/>
    </location>
</feature>
<reference evidence="1 2" key="1">
    <citation type="journal article" date="2019" name="Nat. Ecol. Evol.">
        <title>Megaphylogeny resolves global patterns of mushroom evolution.</title>
        <authorList>
            <person name="Varga T."/>
            <person name="Krizsan K."/>
            <person name="Foldi C."/>
            <person name="Dima B."/>
            <person name="Sanchez-Garcia M."/>
            <person name="Sanchez-Ramirez S."/>
            <person name="Szollosi G.J."/>
            <person name="Szarkandi J.G."/>
            <person name="Papp V."/>
            <person name="Albert L."/>
            <person name="Andreopoulos W."/>
            <person name="Angelini C."/>
            <person name="Antonin V."/>
            <person name="Barry K.W."/>
            <person name="Bougher N.L."/>
            <person name="Buchanan P."/>
            <person name="Buyck B."/>
            <person name="Bense V."/>
            <person name="Catcheside P."/>
            <person name="Chovatia M."/>
            <person name="Cooper J."/>
            <person name="Damon W."/>
            <person name="Desjardin D."/>
            <person name="Finy P."/>
            <person name="Geml J."/>
            <person name="Haridas S."/>
            <person name="Hughes K."/>
            <person name="Justo A."/>
            <person name="Karasinski D."/>
            <person name="Kautmanova I."/>
            <person name="Kiss B."/>
            <person name="Kocsube S."/>
            <person name="Kotiranta H."/>
            <person name="LaButti K.M."/>
            <person name="Lechner B.E."/>
            <person name="Liimatainen K."/>
            <person name="Lipzen A."/>
            <person name="Lukacs Z."/>
            <person name="Mihaltcheva S."/>
            <person name="Morgado L.N."/>
            <person name="Niskanen T."/>
            <person name="Noordeloos M.E."/>
            <person name="Ohm R.A."/>
            <person name="Ortiz-Santana B."/>
            <person name="Ovrebo C."/>
            <person name="Racz N."/>
            <person name="Riley R."/>
            <person name="Savchenko A."/>
            <person name="Shiryaev A."/>
            <person name="Soop K."/>
            <person name="Spirin V."/>
            <person name="Szebenyi C."/>
            <person name="Tomsovsky M."/>
            <person name="Tulloss R.E."/>
            <person name="Uehling J."/>
            <person name="Grigoriev I.V."/>
            <person name="Vagvolgyi C."/>
            <person name="Papp T."/>
            <person name="Martin F.M."/>
            <person name="Miettinen O."/>
            <person name="Hibbett D.S."/>
            <person name="Nagy L.G."/>
        </authorList>
    </citation>
    <scope>NUCLEOTIDE SEQUENCE [LARGE SCALE GENOMIC DNA]</scope>
    <source>
        <strain evidence="1 2">HHB13444</strain>
    </source>
</reference>
<proteinExistence type="predicted"/>
<organism evidence="1 2">
    <name type="scientific">Polyporus arcularius HHB13444</name>
    <dbReference type="NCBI Taxonomy" id="1314778"/>
    <lineage>
        <taxon>Eukaryota</taxon>
        <taxon>Fungi</taxon>
        <taxon>Dikarya</taxon>
        <taxon>Basidiomycota</taxon>
        <taxon>Agaricomycotina</taxon>
        <taxon>Agaricomycetes</taxon>
        <taxon>Polyporales</taxon>
        <taxon>Polyporaceae</taxon>
        <taxon>Polyporus</taxon>
    </lineage>
</organism>
<keyword evidence="2" id="KW-1185">Reference proteome</keyword>
<dbReference type="Proteomes" id="UP000308197">
    <property type="component" value="Unassembled WGS sequence"/>
</dbReference>
<dbReference type="EMBL" id="ML213497">
    <property type="protein sequence ID" value="TFK77554.1"/>
    <property type="molecule type" value="Genomic_DNA"/>
</dbReference>
<sequence length="51" mass="5741">MNNFVSGAGCFRGTEPCALPGNLTARSEALTAYIPSRKRDHRRRRYSGERN</sequence>